<comment type="caution">
    <text evidence="2">The sequence shown here is derived from an EMBL/GenBank/DDBJ whole genome shotgun (WGS) entry which is preliminary data.</text>
</comment>
<evidence type="ECO:0000256" key="1">
    <source>
        <dbReference type="SAM" id="Phobius"/>
    </source>
</evidence>
<evidence type="ECO:0000313" key="2">
    <source>
        <dbReference type="EMBL" id="EEX23240.1"/>
    </source>
</evidence>
<dbReference type="STRING" id="537007.BLAHAN_04026"/>
<keyword evidence="1" id="KW-0472">Membrane</keyword>
<feature type="transmembrane region" description="Helical" evidence="1">
    <location>
        <begin position="81"/>
        <end position="103"/>
    </location>
</feature>
<dbReference type="KEGG" id="bhan:CGC63_06060"/>
<sequence length="371" mass="43204">MSIFKKKFAKEQKESIVVEQEDNGLPEISSYEQEPEKVAEIVNNSLKKGYFSEISQKIESLPSTGYKRTQYVFEGPKTGGFLWFITMCTIVSACFLYFAAMGLGMHLYSNDYEQYSLLFMCGSGVFICINIFLIVLSIKVIQFAKRYEKYYELLQYKNVEIIDDISNCAKIPYNRVVADLMLSVKKKMIPQGHFTTDNLVFIASDELYSKYESDRPTYDRYYKQLIEERIRMEERSAEIQKIIDIGQEYVEKIHNSNHLIKDKEITLKLNKMEKLVSAIFREVDLNPHQSNKLGMFINYYLPTTEKLLNAYIDINEKKIEGNNIAKAKKDIEQAIDMLIVSFEGILNQFYESIEMDISGEIAVMEKMKNKK</sequence>
<keyword evidence="3" id="KW-1185">Reference proteome</keyword>
<proteinExistence type="predicted"/>
<dbReference type="HOGENOM" id="CLU_745283_0_0_9"/>
<protein>
    <recommendedName>
        <fullName evidence="4">5-bromo-4-chloroindolyl phosphate hydrolysis protein</fullName>
    </recommendedName>
</protein>
<evidence type="ECO:0008006" key="4">
    <source>
        <dbReference type="Google" id="ProtNLM"/>
    </source>
</evidence>
<dbReference type="InterPro" id="IPR018770">
    <property type="entry name" value="ChloroindolylP_hydrolase"/>
</dbReference>
<organism evidence="2 3">
    <name type="scientific">Blautia hansenii DSM 20583</name>
    <dbReference type="NCBI Taxonomy" id="537007"/>
    <lineage>
        <taxon>Bacteria</taxon>
        <taxon>Bacillati</taxon>
        <taxon>Bacillota</taxon>
        <taxon>Clostridia</taxon>
        <taxon>Lachnospirales</taxon>
        <taxon>Lachnospiraceae</taxon>
        <taxon>Blautia</taxon>
    </lineage>
</organism>
<dbReference type="AlphaFoldDB" id="C9L3T0"/>
<dbReference type="Pfam" id="PF10112">
    <property type="entry name" value="Halogen_Hydrol"/>
    <property type="match status" value="1"/>
</dbReference>
<accession>C9L3T0</accession>
<reference evidence="2" key="1">
    <citation type="submission" date="2009-09" db="EMBL/GenBank/DDBJ databases">
        <authorList>
            <person name="Weinstock G."/>
            <person name="Sodergren E."/>
            <person name="Clifton S."/>
            <person name="Fulton L."/>
            <person name="Fulton B."/>
            <person name="Courtney L."/>
            <person name="Fronick C."/>
            <person name="Harrison M."/>
            <person name="Strong C."/>
            <person name="Farmer C."/>
            <person name="Delahaunty K."/>
            <person name="Markovic C."/>
            <person name="Hall O."/>
            <person name="Minx P."/>
            <person name="Tomlinson C."/>
            <person name="Mitreva M."/>
            <person name="Nelson J."/>
            <person name="Hou S."/>
            <person name="Wollam A."/>
            <person name="Pepin K.H."/>
            <person name="Johnson M."/>
            <person name="Bhonagiri V."/>
            <person name="Nash W.E."/>
            <person name="Warren W."/>
            <person name="Chinwalla A."/>
            <person name="Mardis E.R."/>
            <person name="Wilson R.K."/>
        </authorList>
    </citation>
    <scope>NUCLEOTIDE SEQUENCE [LARGE SCALE GENOMIC DNA]</scope>
    <source>
        <strain evidence="2">DSM 20583</strain>
    </source>
</reference>
<feature type="transmembrane region" description="Helical" evidence="1">
    <location>
        <begin position="115"/>
        <end position="136"/>
    </location>
</feature>
<name>C9L3T0_BLAHA</name>
<keyword evidence="1" id="KW-0812">Transmembrane</keyword>
<gene>
    <name evidence="2" type="ORF">BLAHAN_04026</name>
</gene>
<dbReference type="eggNOG" id="COG4915">
    <property type="taxonomic scope" value="Bacteria"/>
</dbReference>
<dbReference type="Proteomes" id="UP000003755">
    <property type="component" value="Unassembled WGS sequence"/>
</dbReference>
<evidence type="ECO:0000313" key="3">
    <source>
        <dbReference type="Proteomes" id="UP000003755"/>
    </source>
</evidence>
<dbReference type="RefSeq" id="WP_003019286.1">
    <property type="nucleotide sequence ID" value="NZ_CP022413.2"/>
</dbReference>
<keyword evidence="1" id="KW-1133">Transmembrane helix</keyword>
<dbReference type="EMBL" id="ABYU02000002">
    <property type="protein sequence ID" value="EEX23240.1"/>
    <property type="molecule type" value="Genomic_DNA"/>
</dbReference>